<accession>W2PC58</accession>
<feature type="compositionally biased region" description="Pro residues" evidence="1">
    <location>
        <begin position="42"/>
        <end position="52"/>
    </location>
</feature>
<organism evidence="2 3">
    <name type="scientific">Phytophthora nicotianae (strain INRA-310)</name>
    <name type="common">Phytophthora parasitica</name>
    <dbReference type="NCBI Taxonomy" id="761204"/>
    <lineage>
        <taxon>Eukaryota</taxon>
        <taxon>Sar</taxon>
        <taxon>Stramenopiles</taxon>
        <taxon>Oomycota</taxon>
        <taxon>Peronosporomycetes</taxon>
        <taxon>Peronosporales</taxon>
        <taxon>Peronosporaceae</taxon>
        <taxon>Phytophthora</taxon>
    </lineage>
</organism>
<feature type="region of interest" description="Disordered" evidence="1">
    <location>
        <begin position="1"/>
        <end position="59"/>
    </location>
</feature>
<proteinExistence type="predicted"/>
<dbReference type="RefSeq" id="XP_008917109.1">
    <property type="nucleotide sequence ID" value="XM_008918861.1"/>
</dbReference>
<reference evidence="3" key="1">
    <citation type="submission" date="2011-12" db="EMBL/GenBank/DDBJ databases">
        <authorList>
            <consortium name="The Broad Institute Genome Sequencing Platform"/>
            <person name="Russ C."/>
            <person name="Tyler B."/>
            <person name="Panabieres F."/>
            <person name="Shan W."/>
            <person name="Tripathy S."/>
            <person name="Grunwald N."/>
            <person name="Machado M."/>
            <person name="Young S.K."/>
            <person name="Zeng Q."/>
            <person name="Gargeya S."/>
            <person name="Fitzgerald M."/>
            <person name="Haas B."/>
            <person name="Abouelleil A."/>
            <person name="Alvarado L."/>
            <person name="Arachchi H.M."/>
            <person name="Berlin A."/>
            <person name="Chapman S.B."/>
            <person name="Gearin G."/>
            <person name="Goldberg J."/>
            <person name="Griggs A."/>
            <person name="Gujja S."/>
            <person name="Hansen M."/>
            <person name="Heiman D."/>
            <person name="Howarth C."/>
            <person name="Larimer J."/>
            <person name="Lui A."/>
            <person name="MacDonald P.J.P."/>
            <person name="McCowen C."/>
            <person name="Montmayeur A."/>
            <person name="Murphy C."/>
            <person name="Neiman D."/>
            <person name="Pearson M."/>
            <person name="Priest M."/>
            <person name="Roberts A."/>
            <person name="Saif S."/>
            <person name="Shea T."/>
            <person name="Sisk P."/>
            <person name="Stolte C."/>
            <person name="Sykes S."/>
            <person name="Wortman J."/>
            <person name="Nusbaum C."/>
            <person name="Birren B."/>
        </authorList>
    </citation>
    <scope>NUCLEOTIDE SEQUENCE [LARGE SCALE GENOMIC DNA]</scope>
    <source>
        <strain evidence="3">INRA-310</strain>
    </source>
</reference>
<sequence length="196" mass="21826">MDSTNEAQVPGTGGYAEPRAMPNQQYQETPPPAASAQAAMPAGPPPPAPQPGPAEADASGTAQMLASLVHMFSMQQQTMALSQQQMHTFMAQQAQFQHEMYELWLLHIEEHFAANTLEMERNDSRFVEVVVPFLGVDIMAWYGEFKHAIGTNPRLRVQAVDEMHDLQVSSTQQGYRTKFMQLLSMSSIDMSEVVKR</sequence>
<evidence type="ECO:0000313" key="2">
    <source>
        <dbReference type="EMBL" id="ETM97594.1"/>
    </source>
</evidence>
<gene>
    <name evidence="2" type="ORF">PPTG_20159</name>
</gene>
<name>W2PC58_PHYN3</name>
<dbReference type="STRING" id="761204.W2PC58"/>
<evidence type="ECO:0000256" key="1">
    <source>
        <dbReference type="SAM" id="MobiDB-lite"/>
    </source>
</evidence>
<reference evidence="2 3" key="2">
    <citation type="submission" date="2013-11" db="EMBL/GenBank/DDBJ databases">
        <title>The Genome Sequence of Phytophthora parasitica INRA-310.</title>
        <authorList>
            <consortium name="The Broad Institute Genomics Platform"/>
            <person name="Russ C."/>
            <person name="Tyler B."/>
            <person name="Panabieres F."/>
            <person name="Shan W."/>
            <person name="Tripathy S."/>
            <person name="Grunwald N."/>
            <person name="Machado M."/>
            <person name="Johnson C.S."/>
            <person name="Arredondo F."/>
            <person name="Hong C."/>
            <person name="Coffey M."/>
            <person name="Young S.K."/>
            <person name="Zeng Q."/>
            <person name="Gargeya S."/>
            <person name="Fitzgerald M."/>
            <person name="Abouelleil A."/>
            <person name="Alvarado L."/>
            <person name="Chapman S.B."/>
            <person name="Gainer-Dewar J."/>
            <person name="Goldberg J."/>
            <person name="Griggs A."/>
            <person name="Gujja S."/>
            <person name="Hansen M."/>
            <person name="Howarth C."/>
            <person name="Imamovic A."/>
            <person name="Ireland A."/>
            <person name="Larimer J."/>
            <person name="McCowan C."/>
            <person name="Murphy C."/>
            <person name="Pearson M."/>
            <person name="Poon T.W."/>
            <person name="Priest M."/>
            <person name="Roberts A."/>
            <person name="Saif S."/>
            <person name="Shea T."/>
            <person name="Sykes S."/>
            <person name="Wortman J."/>
            <person name="Nusbaum C."/>
            <person name="Birren B."/>
        </authorList>
    </citation>
    <scope>NUCLEOTIDE SEQUENCE [LARGE SCALE GENOMIC DNA]</scope>
    <source>
        <strain evidence="2 3">INRA-310</strain>
    </source>
</reference>
<evidence type="ECO:0008006" key="4">
    <source>
        <dbReference type="Google" id="ProtNLM"/>
    </source>
</evidence>
<dbReference type="EMBL" id="KI669902">
    <property type="protein sequence ID" value="ETM97594.1"/>
    <property type="molecule type" value="Genomic_DNA"/>
</dbReference>
<dbReference type="VEuPathDB" id="FungiDB:PPTG_20159"/>
<dbReference type="GeneID" id="20188800"/>
<evidence type="ECO:0000313" key="3">
    <source>
        <dbReference type="Proteomes" id="UP000018817"/>
    </source>
</evidence>
<dbReference type="AlphaFoldDB" id="W2PC58"/>
<protein>
    <recommendedName>
        <fullName evidence="4">Retrotransposon gag domain-containing protein</fullName>
    </recommendedName>
</protein>
<dbReference type="Proteomes" id="UP000018817">
    <property type="component" value="Unassembled WGS sequence"/>
</dbReference>